<sequence length="201" mass="22519">GVDEGDTAAQWFSTYLNRECRLVRHAGRRPTDPKYADGFETGFADGFGFLLASTSSLEDLNKRYDEKILMNRFRPNIVVSGAPPWAEDSWAGMEIQPNGKEGTPIPLLSVKPCSRCQMPCIEQETAIKGKEPTELLKKLRSGRRLKTAKESWETEVFFGWNLVCPASNLSPEKSQELYGQSGIICRVGDVLQVTNTRELFP</sequence>
<comment type="caution">
    <text evidence="2">The sequence shown here is derived from an EMBL/GenBank/DDBJ whole genome shotgun (WGS) entry which is preliminary data.</text>
</comment>
<evidence type="ECO:0000313" key="3">
    <source>
        <dbReference type="Proteomes" id="UP001190700"/>
    </source>
</evidence>
<reference evidence="2 3" key="1">
    <citation type="journal article" date="2015" name="Genome Biol. Evol.">
        <title>Comparative Genomics of a Bacterivorous Green Alga Reveals Evolutionary Causalities and Consequences of Phago-Mixotrophic Mode of Nutrition.</title>
        <authorList>
            <person name="Burns J.A."/>
            <person name="Paasch A."/>
            <person name="Narechania A."/>
            <person name="Kim E."/>
        </authorList>
    </citation>
    <scope>NUCLEOTIDE SEQUENCE [LARGE SCALE GENOMIC DNA]</scope>
    <source>
        <strain evidence="2 3">PLY_AMNH</strain>
    </source>
</reference>
<dbReference type="EMBL" id="LGRX02014931">
    <property type="protein sequence ID" value="KAK3263923.1"/>
    <property type="molecule type" value="Genomic_DNA"/>
</dbReference>
<dbReference type="SUPFAM" id="SSF50800">
    <property type="entry name" value="PK beta-barrel domain-like"/>
    <property type="match status" value="1"/>
</dbReference>
<dbReference type="PANTHER" id="PTHR14237">
    <property type="entry name" value="MOLYBDOPTERIN COFACTOR SULFURASE MOSC"/>
    <property type="match status" value="1"/>
</dbReference>
<dbReference type="GO" id="GO:0003824">
    <property type="term" value="F:catalytic activity"/>
    <property type="evidence" value="ECO:0007669"/>
    <property type="project" value="InterPro"/>
</dbReference>
<dbReference type="PANTHER" id="PTHR14237:SF19">
    <property type="entry name" value="MITOCHONDRIAL AMIDOXIME REDUCING COMPONENT 1"/>
    <property type="match status" value="1"/>
</dbReference>
<feature type="domain" description="MOSC" evidence="1">
    <location>
        <begin position="20"/>
        <end position="194"/>
    </location>
</feature>
<dbReference type="InterPro" id="IPR005302">
    <property type="entry name" value="MoCF_Sase_C"/>
</dbReference>
<dbReference type="SUPFAM" id="SSF141673">
    <property type="entry name" value="MOSC N-terminal domain-like"/>
    <property type="match status" value="1"/>
</dbReference>
<keyword evidence="3" id="KW-1185">Reference proteome</keyword>
<accession>A0AAE0FQN3</accession>
<protein>
    <recommendedName>
        <fullName evidence="1">MOSC domain-containing protein</fullName>
    </recommendedName>
</protein>
<dbReference type="Proteomes" id="UP001190700">
    <property type="component" value="Unassembled WGS sequence"/>
</dbReference>
<dbReference type="AlphaFoldDB" id="A0AAE0FQN3"/>
<name>A0AAE0FQN3_9CHLO</name>
<dbReference type="InterPro" id="IPR011037">
    <property type="entry name" value="Pyrv_Knase-like_insert_dom_sf"/>
</dbReference>
<dbReference type="GO" id="GO:0030170">
    <property type="term" value="F:pyridoxal phosphate binding"/>
    <property type="evidence" value="ECO:0007669"/>
    <property type="project" value="InterPro"/>
</dbReference>
<dbReference type="PROSITE" id="PS51340">
    <property type="entry name" value="MOSC"/>
    <property type="match status" value="1"/>
</dbReference>
<evidence type="ECO:0000313" key="2">
    <source>
        <dbReference type="EMBL" id="KAK3263923.1"/>
    </source>
</evidence>
<organism evidence="2 3">
    <name type="scientific">Cymbomonas tetramitiformis</name>
    <dbReference type="NCBI Taxonomy" id="36881"/>
    <lineage>
        <taxon>Eukaryota</taxon>
        <taxon>Viridiplantae</taxon>
        <taxon>Chlorophyta</taxon>
        <taxon>Pyramimonadophyceae</taxon>
        <taxon>Pyramimonadales</taxon>
        <taxon>Pyramimonadaceae</taxon>
        <taxon>Cymbomonas</taxon>
    </lineage>
</organism>
<proteinExistence type="predicted"/>
<dbReference type="GO" id="GO:0030151">
    <property type="term" value="F:molybdenum ion binding"/>
    <property type="evidence" value="ECO:0007669"/>
    <property type="project" value="InterPro"/>
</dbReference>
<dbReference type="Pfam" id="PF03473">
    <property type="entry name" value="MOSC"/>
    <property type="match status" value="1"/>
</dbReference>
<feature type="non-terminal residue" evidence="2">
    <location>
        <position position="1"/>
    </location>
</feature>
<evidence type="ECO:0000259" key="1">
    <source>
        <dbReference type="PROSITE" id="PS51340"/>
    </source>
</evidence>
<gene>
    <name evidence="2" type="ORF">CYMTET_27304</name>
</gene>